<dbReference type="EMBL" id="QOIP01000002">
    <property type="protein sequence ID" value="RLU25825.1"/>
    <property type="molecule type" value="Genomic_DNA"/>
</dbReference>
<feature type="signal peptide" evidence="1">
    <location>
        <begin position="1"/>
        <end position="18"/>
    </location>
</feature>
<gene>
    <name evidence="2" type="ORF">DMN91_001985</name>
</gene>
<name>A0A3L8E0C1_OOCBI</name>
<organism evidence="2 3">
    <name type="scientific">Ooceraea biroi</name>
    <name type="common">Clonal raider ant</name>
    <name type="synonym">Cerapachys biroi</name>
    <dbReference type="NCBI Taxonomy" id="2015173"/>
    <lineage>
        <taxon>Eukaryota</taxon>
        <taxon>Metazoa</taxon>
        <taxon>Ecdysozoa</taxon>
        <taxon>Arthropoda</taxon>
        <taxon>Hexapoda</taxon>
        <taxon>Insecta</taxon>
        <taxon>Pterygota</taxon>
        <taxon>Neoptera</taxon>
        <taxon>Endopterygota</taxon>
        <taxon>Hymenoptera</taxon>
        <taxon>Apocrita</taxon>
        <taxon>Aculeata</taxon>
        <taxon>Formicoidea</taxon>
        <taxon>Formicidae</taxon>
        <taxon>Dorylinae</taxon>
        <taxon>Ooceraea</taxon>
    </lineage>
</organism>
<dbReference type="AlphaFoldDB" id="A0A3L8E0C1"/>
<keyword evidence="1" id="KW-0732">Signal</keyword>
<accession>A0A3L8E0C1</accession>
<dbReference type="Proteomes" id="UP000279307">
    <property type="component" value="Chromosome 2"/>
</dbReference>
<evidence type="ECO:0000256" key="1">
    <source>
        <dbReference type="SAM" id="SignalP"/>
    </source>
</evidence>
<evidence type="ECO:0000313" key="2">
    <source>
        <dbReference type="EMBL" id="RLU25825.1"/>
    </source>
</evidence>
<proteinExistence type="predicted"/>
<comment type="caution">
    <text evidence="2">The sequence shown here is derived from an EMBL/GenBank/DDBJ whole genome shotgun (WGS) entry which is preliminary data.</text>
</comment>
<protein>
    <recommendedName>
        <fullName evidence="4">Secreted protein</fullName>
    </recommendedName>
</protein>
<feature type="chain" id="PRO_5018066525" description="Secreted protein" evidence="1">
    <location>
        <begin position="19"/>
        <end position="132"/>
    </location>
</feature>
<sequence>MCTIMLAIKLAILHHQLGDFWLRNACRWRHTTIFILGTLTEHSRQPDSESPLSLANRRSEHACRTIRAVNPRGEQFHTTNGFVHKSLERDRGSGLYSAVWPYQPIWGSGAIQKRRRRRSLFRRNYQRYLTSE</sequence>
<reference evidence="2 3" key="1">
    <citation type="journal article" date="2018" name="Genome Res.">
        <title>The genomic architecture and molecular evolution of ant odorant receptors.</title>
        <authorList>
            <person name="McKenzie S.K."/>
            <person name="Kronauer D.J.C."/>
        </authorList>
    </citation>
    <scope>NUCLEOTIDE SEQUENCE [LARGE SCALE GENOMIC DNA]</scope>
    <source>
        <strain evidence="2">Clonal line C1</strain>
    </source>
</reference>
<evidence type="ECO:0000313" key="3">
    <source>
        <dbReference type="Proteomes" id="UP000279307"/>
    </source>
</evidence>
<evidence type="ECO:0008006" key="4">
    <source>
        <dbReference type="Google" id="ProtNLM"/>
    </source>
</evidence>